<dbReference type="Gene3D" id="3.30.530.20">
    <property type="match status" value="1"/>
</dbReference>
<keyword evidence="3" id="KW-1185">Reference proteome</keyword>
<comment type="caution">
    <text evidence="2">The sequence shown here is derived from an EMBL/GenBank/DDBJ whole genome shotgun (WGS) entry which is preliminary data.</text>
</comment>
<evidence type="ECO:0000256" key="1">
    <source>
        <dbReference type="SAM" id="MobiDB-lite"/>
    </source>
</evidence>
<dbReference type="Proteomes" id="UP000236178">
    <property type="component" value="Unassembled WGS sequence"/>
</dbReference>
<evidence type="ECO:0000313" key="2">
    <source>
        <dbReference type="EMBL" id="PKT72031.1"/>
    </source>
</evidence>
<dbReference type="SUPFAM" id="SSF55961">
    <property type="entry name" value="Bet v1-like"/>
    <property type="match status" value="1"/>
</dbReference>
<proteinExistence type="predicted"/>
<organism evidence="2 3">
    <name type="scientific">Streptomyces populi</name>
    <dbReference type="NCBI Taxonomy" id="2058924"/>
    <lineage>
        <taxon>Bacteria</taxon>
        <taxon>Bacillati</taxon>
        <taxon>Actinomycetota</taxon>
        <taxon>Actinomycetes</taxon>
        <taxon>Kitasatosporales</taxon>
        <taxon>Streptomycetaceae</taxon>
        <taxon>Streptomyces</taxon>
    </lineage>
</organism>
<evidence type="ECO:0000313" key="3">
    <source>
        <dbReference type="Proteomes" id="UP000236178"/>
    </source>
</evidence>
<protein>
    <submittedName>
        <fullName evidence="2">Carbon monoxide dehydrogenase</fullName>
    </submittedName>
</protein>
<feature type="compositionally biased region" description="Low complexity" evidence="1">
    <location>
        <begin position="198"/>
        <end position="208"/>
    </location>
</feature>
<dbReference type="InterPro" id="IPR023393">
    <property type="entry name" value="START-like_dom_sf"/>
</dbReference>
<feature type="region of interest" description="Disordered" evidence="1">
    <location>
        <begin position="49"/>
        <end position="86"/>
    </location>
</feature>
<feature type="region of interest" description="Disordered" evidence="1">
    <location>
        <begin position="187"/>
        <end position="329"/>
    </location>
</feature>
<feature type="compositionally biased region" description="Gly residues" evidence="1">
    <location>
        <begin position="231"/>
        <end position="255"/>
    </location>
</feature>
<dbReference type="PANTHER" id="PTHR38588">
    <property type="entry name" value="BLL0334 PROTEIN"/>
    <property type="match status" value="1"/>
</dbReference>
<name>A0A2I0SQ16_9ACTN</name>
<sequence>MRSGPCWVGSADMEHEVFVPVPARRLREALADPVRVARAIPGLQQDASAVADGAADADGGSPPVPGTGRDTAGTSSRAGRGRDTGSARVAGRLKVRLAGHTITYRGGFRVIAQDDGSYAVEGDATEARGGGAVKLALTLRLLPADDGTTLAFGGTASGDGRVAELPHDAVSSTGRRLLTRFGETLAADLGAGPGPAPGAGSRPGAEPATDPGAEPATDPGAEPATDPGSGPEAGTGQADGTGQVDGTGQADGTGPGARAEVRPGGGPDLGPELEPELDLEPDLEPGPEIEADSGIDEEPDTEADPGVEEDVSAPSFGPSADDEEFDGEDFVEEAGRADAMAEAAHARRTMIGRSAEEVDHAPPRGRYAPVPPPEATAARATLRWAAPAAALALASAIALTRALRKRR</sequence>
<reference evidence="2 3" key="1">
    <citation type="submission" date="2017-12" db="EMBL/GenBank/DDBJ databases">
        <title>Streptomyces populusis sp. nov., a novel endophytic actinobacterium isolated from stems of Populus adenopoda Maxim.</title>
        <authorList>
            <person name="Wang Z."/>
        </authorList>
    </citation>
    <scope>NUCLEOTIDE SEQUENCE [LARGE SCALE GENOMIC DNA]</scope>
    <source>
        <strain evidence="2 3">A249</strain>
    </source>
</reference>
<dbReference type="AlphaFoldDB" id="A0A2I0SQ16"/>
<dbReference type="OrthoDB" id="4350688at2"/>
<dbReference type="EMBL" id="PJOS01000026">
    <property type="protein sequence ID" value="PKT72031.1"/>
    <property type="molecule type" value="Genomic_DNA"/>
</dbReference>
<accession>A0A2I0SQ16</accession>
<feature type="compositionally biased region" description="Low complexity" evidence="1">
    <location>
        <begin position="49"/>
        <end position="61"/>
    </location>
</feature>
<dbReference type="InterPro" id="IPR010419">
    <property type="entry name" value="CO_DH_gsu"/>
</dbReference>
<feature type="region of interest" description="Disordered" evidence="1">
    <location>
        <begin position="353"/>
        <end position="373"/>
    </location>
</feature>
<gene>
    <name evidence="2" type="ORF">CW362_15580</name>
</gene>
<feature type="compositionally biased region" description="Acidic residues" evidence="1">
    <location>
        <begin position="271"/>
        <end position="311"/>
    </location>
</feature>
<dbReference type="PANTHER" id="PTHR38588:SF1">
    <property type="entry name" value="BLL0334 PROTEIN"/>
    <property type="match status" value="1"/>
</dbReference>
<feature type="compositionally biased region" description="Acidic residues" evidence="1">
    <location>
        <begin position="320"/>
        <end position="329"/>
    </location>
</feature>